<evidence type="ECO:0000259" key="6">
    <source>
        <dbReference type="PROSITE" id="PS50090"/>
    </source>
</evidence>
<evidence type="ECO:0000259" key="7">
    <source>
        <dbReference type="PROSITE" id="PS51293"/>
    </source>
</evidence>
<dbReference type="PROSITE" id="PS50090">
    <property type="entry name" value="MYB_LIKE"/>
    <property type="match status" value="2"/>
</dbReference>
<dbReference type="GO" id="GO:0001006">
    <property type="term" value="F:RNA polymerase III type 3 promoter sequence-specific DNA binding"/>
    <property type="evidence" value="ECO:0007669"/>
    <property type="project" value="TreeGrafter"/>
</dbReference>
<dbReference type="GO" id="GO:0042796">
    <property type="term" value="P:snRNA transcription by RNA polymerase III"/>
    <property type="evidence" value="ECO:0007669"/>
    <property type="project" value="TreeGrafter"/>
</dbReference>
<feature type="domain" description="HTH myb-type" evidence="8">
    <location>
        <begin position="569"/>
        <end position="625"/>
    </location>
</feature>
<keyword evidence="4" id="KW-0804">Transcription</keyword>
<dbReference type="Gene3D" id="1.10.10.60">
    <property type="entry name" value="Homeodomain-like"/>
    <property type="match status" value="2"/>
</dbReference>
<evidence type="ECO:0000256" key="5">
    <source>
        <dbReference type="ARBA" id="ARBA00023242"/>
    </source>
</evidence>
<dbReference type="InterPro" id="IPR017884">
    <property type="entry name" value="SANT_dom"/>
</dbReference>
<evidence type="ECO:0000256" key="1">
    <source>
        <dbReference type="ARBA" id="ARBA00004123"/>
    </source>
</evidence>
<feature type="domain" description="HTH myb-type" evidence="8">
    <location>
        <begin position="674"/>
        <end position="716"/>
    </location>
</feature>
<reference evidence="10" key="1">
    <citation type="submission" date="2015-12" db="EMBL/GenBank/DDBJ databases">
        <title>De novo transcriptome assembly of four potential Pierce s Disease insect vectors from Arizona vineyards.</title>
        <authorList>
            <person name="Tassone E.E."/>
        </authorList>
    </citation>
    <scope>NUCLEOTIDE SEQUENCE</scope>
</reference>
<sequence>MNKTDLIDLISSETIGKNIIGKDERLYNKENINLLREDDNFKGSSKCNLSTKIDQPSICKKGNSFILINQDNKGFEFGFPPRLIDEEHINFDPNSIKFTSYSGSEDEDVCALKNFRMAEKNITNSLNKLRKDWEEDSIRGDCYEDEIDKSILDLRSQIIKEGVFLLKSNLECQTSDKESDTDMLEKRDKILSKTVVLPGGSIENNLLTNSSKMDNQVNEEVGMSEDKRANDFVTRSKGIYTEHHKSDTPHVDENIESVFDDLKYSSLFGGNSKYSQFSMYFNSDSENETDNEMDNYDENKITSLDIAKSQNNGEPENINEKEKHNIHSYEAVDDQDIFDLRSQIIKEGIFQLSSHQDFNEFSSADEDSLAEDIDEHLLKKVRMMISSIKNSKDMLEILKARIMLRHKELLEEFNTQKTNVLMPTLLKRKRTGTILQNYCPYFKDKDNFPCWLNDDAKQKHKENYPSVYSYLKRRSCAWNSSDRKNLIYLIKEQIISEEMSRFKDGMKCQYITNSNKNHIFDIIQSKSLDELLAQTPDRDFDWDDISLTEQMRSRHTSTNCSLYWHNYLKPSINKSDFTKDEDEMLLKLAEEYNGENWEKIVEELGTNRSAFQAFSHYRVRFPHAVKNSVINDADLMKLIKTNTLPNNTIAWNKISSLTGLNVRKIWHRWWYNIHPDIIKGRFTKEEDILILSGIQEYGFCSSILSRILKHRTPKQILGRSKILTSSKFITGPWKIHEDELLIKLVKKYGVGSWSKIAKQFITRNRTQVRQRYSILKEHMDKNNEYDLSKLQRNCVDSQEIKKRNLNKVVKTVQTLKFNKVIDGDKDIYSKYMQINDLKKILFSRKPKEPTETKESILDTKLTSFFIGYYHPFKMARKSDTENISYLTTKVLYFLGYFKINALKTSKKNIEEIDKFNDLSLSVLTELLNDNEVFNFQLSEFYSTLRESQITEVDEKDLASLSVKNRLTNCNVTKSIDYIPDNQKHTVNIIDYNPSAEISFQKAKTSELIYNSLSDFSYGIYSFLKSNESSHSASTSKDSLVNHTNTHDHRAQAQVDTYDNFYKLPMNVSTIILLRTIIANRHKLLQNVKKTYEPNQNIFHLTEDIPEEASKSTDIPQVKYTRKFTLFSKETLRSPEERNFIAILNNILYWTLFLTENLNNSVEREQPIVKNTTLKPKQVKQIYCNDSKKKKFKRKKNK</sequence>
<dbReference type="PANTHER" id="PTHR46621:SF1">
    <property type="entry name" value="SNRNA-ACTIVATING PROTEIN COMPLEX SUBUNIT 4"/>
    <property type="match status" value="1"/>
</dbReference>
<evidence type="ECO:0000256" key="4">
    <source>
        <dbReference type="ARBA" id="ARBA00023163"/>
    </source>
</evidence>
<dbReference type="GO" id="GO:0005634">
    <property type="term" value="C:nucleus"/>
    <property type="evidence" value="ECO:0007669"/>
    <property type="project" value="UniProtKB-SubCell"/>
</dbReference>
<evidence type="ECO:0000313" key="9">
    <source>
        <dbReference type="EMBL" id="JAS18590.1"/>
    </source>
</evidence>
<accession>A0A1B6ECZ0</accession>
<dbReference type="GO" id="GO:0019185">
    <property type="term" value="C:snRNA-activating protein complex"/>
    <property type="evidence" value="ECO:0007669"/>
    <property type="project" value="TreeGrafter"/>
</dbReference>
<dbReference type="SMART" id="SM00717">
    <property type="entry name" value="SANT"/>
    <property type="match status" value="4"/>
</dbReference>
<dbReference type="InterPro" id="IPR051575">
    <property type="entry name" value="Myb-like_DNA-bd"/>
</dbReference>
<comment type="subcellular location">
    <subcellularLocation>
        <location evidence="1">Nucleus</location>
    </subcellularLocation>
</comment>
<dbReference type="PROSITE" id="PS51294">
    <property type="entry name" value="HTH_MYB"/>
    <property type="match status" value="3"/>
</dbReference>
<dbReference type="EMBL" id="GEDC01018708">
    <property type="protein sequence ID" value="JAS18590.1"/>
    <property type="molecule type" value="Transcribed_RNA"/>
</dbReference>
<dbReference type="PROSITE" id="PS51293">
    <property type="entry name" value="SANT"/>
    <property type="match status" value="1"/>
</dbReference>
<evidence type="ECO:0000256" key="3">
    <source>
        <dbReference type="ARBA" id="ARBA00023125"/>
    </source>
</evidence>
<evidence type="ECO:0000259" key="8">
    <source>
        <dbReference type="PROSITE" id="PS51294"/>
    </source>
</evidence>
<evidence type="ECO:0000256" key="2">
    <source>
        <dbReference type="ARBA" id="ARBA00023015"/>
    </source>
</evidence>
<keyword evidence="5" id="KW-0539">Nucleus</keyword>
<keyword evidence="3" id="KW-0238">DNA-binding</keyword>
<protein>
    <recommendedName>
        <fullName evidence="11">snRNA-activating protein complex subunit 4</fullName>
    </recommendedName>
</protein>
<feature type="domain" description="Myb-like" evidence="6">
    <location>
        <begin position="725"/>
        <end position="776"/>
    </location>
</feature>
<keyword evidence="2" id="KW-0805">Transcription regulation</keyword>
<dbReference type="AlphaFoldDB" id="A0A1B6ECZ0"/>
<dbReference type="CDD" id="cd00167">
    <property type="entry name" value="SANT"/>
    <property type="match status" value="2"/>
</dbReference>
<dbReference type="InterPro" id="IPR001005">
    <property type="entry name" value="SANT/Myb"/>
</dbReference>
<evidence type="ECO:0008006" key="11">
    <source>
        <dbReference type="Google" id="ProtNLM"/>
    </source>
</evidence>
<dbReference type="PANTHER" id="PTHR46621">
    <property type="entry name" value="SNRNA-ACTIVATING PROTEIN COMPLEX SUBUNIT 4"/>
    <property type="match status" value="1"/>
</dbReference>
<dbReference type="EMBL" id="GEDC01001503">
    <property type="protein sequence ID" value="JAS35795.1"/>
    <property type="molecule type" value="Transcribed_RNA"/>
</dbReference>
<dbReference type="InterPro" id="IPR017930">
    <property type="entry name" value="Myb_dom"/>
</dbReference>
<dbReference type="GO" id="GO:0042795">
    <property type="term" value="P:snRNA transcription by RNA polymerase II"/>
    <property type="evidence" value="ECO:0007669"/>
    <property type="project" value="TreeGrafter"/>
</dbReference>
<dbReference type="SUPFAM" id="SSF46689">
    <property type="entry name" value="Homeodomain-like"/>
    <property type="match status" value="3"/>
</dbReference>
<name>A0A1B6ECZ0_9HEMI</name>
<dbReference type="InterPro" id="IPR009057">
    <property type="entry name" value="Homeodomain-like_sf"/>
</dbReference>
<feature type="domain" description="Myb-like" evidence="6">
    <location>
        <begin position="569"/>
        <end position="621"/>
    </location>
</feature>
<feature type="domain" description="HTH myb-type" evidence="8">
    <location>
        <begin position="725"/>
        <end position="780"/>
    </location>
</feature>
<evidence type="ECO:0000313" key="10">
    <source>
        <dbReference type="EMBL" id="JAS35795.1"/>
    </source>
</evidence>
<organism evidence="10">
    <name type="scientific">Clastoptera arizonana</name>
    <name type="common">Arizona spittle bug</name>
    <dbReference type="NCBI Taxonomy" id="38151"/>
    <lineage>
        <taxon>Eukaryota</taxon>
        <taxon>Metazoa</taxon>
        <taxon>Ecdysozoa</taxon>
        <taxon>Arthropoda</taxon>
        <taxon>Hexapoda</taxon>
        <taxon>Insecta</taxon>
        <taxon>Pterygota</taxon>
        <taxon>Neoptera</taxon>
        <taxon>Paraneoptera</taxon>
        <taxon>Hemiptera</taxon>
        <taxon>Auchenorrhyncha</taxon>
        <taxon>Cercopoidea</taxon>
        <taxon>Clastopteridae</taxon>
        <taxon>Clastoptera</taxon>
    </lineage>
</organism>
<dbReference type="Pfam" id="PF00249">
    <property type="entry name" value="Myb_DNA-binding"/>
    <property type="match status" value="1"/>
</dbReference>
<proteinExistence type="predicted"/>
<dbReference type="GO" id="GO:0000978">
    <property type="term" value="F:RNA polymerase II cis-regulatory region sequence-specific DNA binding"/>
    <property type="evidence" value="ECO:0007669"/>
    <property type="project" value="TreeGrafter"/>
</dbReference>
<gene>
    <name evidence="10" type="ORF">g.14534</name>
    <name evidence="9" type="ORF">g.14535</name>
</gene>
<feature type="domain" description="SANT" evidence="7">
    <location>
        <begin position="733"/>
        <end position="780"/>
    </location>
</feature>
<dbReference type="Pfam" id="PF13921">
    <property type="entry name" value="Myb_DNA-bind_6"/>
    <property type="match status" value="1"/>
</dbReference>